<dbReference type="PANTHER" id="PTHR44942:SF4">
    <property type="entry name" value="METHYLTRANSFERASE TYPE 11 DOMAIN-CONTAINING PROTEIN"/>
    <property type="match status" value="1"/>
</dbReference>
<dbReference type="InterPro" id="IPR013216">
    <property type="entry name" value="Methyltransf_11"/>
</dbReference>
<keyword evidence="3" id="KW-0808">Transferase</keyword>
<sequence length="250" mass="29717">MMISEPSSSLILNAPNEGLFLDAGCGECYYTNILMSKSRRIISLDIQNPHNLQSNVNYSFILSSVEYIPFKENSFDFICCLSTIQLIKDDKTVIKEISRILKPGGTFYFTVPTRRSPFRIIRDLEIRFGTYKYSQFNFTHYHYYSKKDIENLIQDFFYIESISGYKFNFTRRLLNFILDLLKIRKNIETLYHSMFAIKKSDHSPHIWNNYIKGYSEHKYQEKKKNIKRMNSPYRPIYGLAYHYIITAIKK</sequence>
<dbReference type="GO" id="GO:0032259">
    <property type="term" value="P:methylation"/>
    <property type="evidence" value="ECO:0007669"/>
    <property type="project" value="UniProtKB-KW"/>
</dbReference>
<feature type="domain" description="Methyltransferase type 11" evidence="4">
    <location>
        <begin position="21"/>
        <end position="109"/>
    </location>
</feature>
<dbReference type="SUPFAM" id="SSF53335">
    <property type="entry name" value="S-adenosyl-L-methionine-dependent methyltransferases"/>
    <property type="match status" value="1"/>
</dbReference>
<protein>
    <submittedName>
        <fullName evidence="5">Class I SAM-dependent methyltransferase</fullName>
    </submittedName>
</protein>
<name>A0A8A3S892_9EURY</name>
<reference evidence="5" key="2">
    <citation type="submission" date="2019-02" db="EMBL/GenBank/DDBJ databases">
        <authorList>
            <person name="Chen S.-C."/>
            <person name="Chien H.-H."/>
            <person name="Lai M.-C."/>
        </authorList>
    </citation>
    <scope>NUCLEOTIDE SEQUENCE</scope>
    <source>
        <strain evidence="5">N2F9704</strain>
    </source>
</reference>
<dbReference type="PANTHER" id="PTHR44942">
    <property type="entry name" value="METHYLTRANSF_11 DOMAIN-CONTAINING PROTEIN"/>
    <property type="match status" value="1"/>
</dbReference>
<dbReference type="Gene3D" id="3.40.50.150">
    <property type="entry name" value="Vaccinia Virus protein VP39"/>
    <property type="match status" value="1"/>
</dbReference>
<evidence type="ECO:0000259" key="4">
    <source>
        <dbReference type="Pfam" id="PF08241"/>
    </source>
</evidence>
<dbReference type="GeneID" id="76424838"/>
<dbReference type="RefSeq" id="WP_265580852.1">
    <property type="nucleotide sequence ID" value="NZ_CP036172.1"/>
</dbReference>
<evidence type="ECO:0000256" key="1">
    <source>
        <dbReference type="ARBA" id="ARBA00008361"/>
    </source>
</evidence>
<reference evidence="5" key="1">
    <citation type="journal article" date="2001" name="Int. J. Syst. Evol. Microbiol.">
        <title>Methanofollis aquaemaris sp. nov., a methanogen isolated from an aquaculture fish pond.</title>
        <authorList>
            <person name="Lai M.C."/>
            <person name="Chen S.C."/>
        </authorList>
    </citation>
    <scope>NUCLEOTIDE SEQUENCE</scope>
    <source>
        <strain evidence="5">N2F9704</strain>
    </source>
</reference>
<keyword evidence="6" id="KW-1185">Reference proteome</keyword>
<dbReference type="Pfam" id="PF08241">
    <property type="entry name" value="Methyltransf_11"/>
    <property type="match status" value="1"/>
</dbReference>
<evidence type="ECO:0000256" key="3">
    <source>
        <dbReference type="ARBA" id="ARBA00022679"/>
    </source>
</evidence>
<keyword evidence="2 5" id="KW-0489">Methyltransferase</keyword>
<dbReference type="Proteomes" id="UP001042704">
    <property type="component" value="Chromosome"/>
</dbReference>
<organism evidence="5 6">
    <name type="scientific">Methanofollis aquaemaris</name>
    <dbReference type="NCBI Taxonomy" id="126734"/>
    <lineage>
        <taxon>Archaea</taxon>
        <taxon>Methanobacteriati</taxon>
        <taxon>Methanobacteriota</taxon>
        <taxon>Stenosarchaea group</taxon>
        <taxon>Methanomicrobia</taxon>
        <taxon>Methanomicrobiales</taxon>
        <taxon>Methanomicrobiaceae</taxon>
        <taxon>Methanofollis</taxon>
    </lineage>
</organism>
<proteinExistence type="inferred from homology"/>
<evidence type="ECO:0000256" key="2">
    <source>
        <dbReference type="ARBA" id="ARBA00022603"/>
    </source>
</evidence>
<dbReference type="GO" id="GO:0008757">
    <property type="term" value="F:S-adenosylmethionine-dependent methyltransferase activity"/>
    <property type="evidence" value="ECO:0007669"/>
    <property type="project" value="InterPro"/>
</dbReference>
<dbReference type="InterPro" id="IPR029063">
    <property type="entry name" value="SAM-dependent_MTases_sf"/>
</dbReference>
<gene>
    <name evidence="5" type="ORF">RJ40_10705</name>
</gene>
<dbReference type="EMBL" id="CP036172">
    <property type="protein sequence ID" value="QSZ67931.1"/>
    <property type="molecule type" value="Genomic_DNA"/>
</dbReference>
<evidence type="ECO:0000313" key="5">
    <source>
        <dbReference type="EMBL" id="QSZ67931.1"/>
    </source>
</evidence>
<dbReference type="KEGG" id="maqe:RJ40_10705"/>
<dbReference type="InterPro" id="IPR051052">
    <property type="entry name" value="Diverse_substrate_MTase"/>
</dbReference>
<comment type="similarity">
    <text evidence="1">Belongs to the methyltransferase superfamily.</text>
</comment>
<accession>A0A8A3S892</accession>
<dbReference type="AlphaFoldDB" id="A0A8A3S892"/>
<dbReference type="CDD" id="cd02440">
    <property type="entry name" value="AdoMet_MTases"/>
    <property type="match status" value="1"/>
</dbReference>
<evidence type="ECO:0000313" key="6">
    <source>
        <dbReference type="Proteomes" id="UP001042704"/>
    </source>
</evidence>